<keyword evidence="2" id="KW-0809">Transit peptide</keyword>
<dbReference type="PANTHER" id="PTHR21013:SF10">
    <property type="entry name" value="ATP SYNTHASE MITOCHONDRIAL F1 COMPLEX ASSEMBLY FACTOR 2"/>
    <property type="match status" value="1"/>
</dbReference>
<comment type="similarity">
    <text evidence="1">Belongs to the ATP12 family.</text>
</comment>
<evidence type="ECO:0000256" key="2">
    <source>
        <dbReference type="ARBA" id="ARBA00022946"/>
    </source>
</evidence>
<organism evidence="4 5">
    <name type="scientific">Paracoccus tibetensis</name>
    <dbReference type="NCBI Taxonomy" id="336292"/>
    <lineage>
        <taxon>Bacteria</taxon>
        <taxon>Pseudomonadati</taxon>
        <taxon>Pseudomonadota</taxon>
        <taxon>Alphaproteobacteria</taxon>
        <taxon>Rhodobacterales</taxon>
        <taxon>Paracoccaceae</taxon>
        <taxon>Paracoccus</taxon>
    </lineage>
</organism>
<dbReference type="AlphaFoldDB" id="A0A1G5J6D1"/>
<evidence type="ECO:0000313" key="4">
    <source>
        <dbReference type="EMBL" id="SCY83916.1"/>
    </source>
</evidence>
<dbReference type="PANTHER" id="PTHR21013">
    <property type="entry name" value="ATP SYNTHASE MITOCHONDRIAL F1 COMPLEX ASSEMBLY FACTOR 2/ATP12 PROTEIN, MITOCHONDRIAL PRECURSOR"/>
    <property type="match status" value="1"/>
</dbReference>
<name>A0A1G5J6D1_9RHOB</name>
<evidence type="ECO:0000256" key="1">
    <source>
        <dbReference type="ARBA" id="ARBA00008231"/>
    </source>
</evidence>
<dbReference type="RefSeq" id="WP_090746387.1">
    <property type="nucleotide sequence ID" value="NZ_FMVT01000011.1"/>
</dbReference>
<proteinExistence type="inferred from homology"/>
<dbReference type="InterPro" id="IPR023335">
    <property type="entry name" value="ATP12_ortho_dom_sf"/>
</dbReference>
<evidence type="ECO:0000313" key="5">
    <source>
        <dbReference type="Proteomes" id="UP000199502"/>
    </source>
</evidence>
<dbReference type="STRING" id="336292.SAMN05660710_03009"/>
<sequence length="237" mass="25883">MSEWKARRFWTASSINQTDEGWEVMLDTRRLMTPGKQPLILPTRALAEAVATEWDAQGDVIKPQEMPLTRAANSAVEKVAPQRAEVVAMLADYGGTDLLSYRATEPAELVARQAAEWDPLLDWAEARLGARLRVTAGVIPVAQDPEALAALRARLAALDLFGLTAAHDLVTLPGSLVIGLGVIEGRLDAAEAHRLSRIDEDFQAERWGADEEAQEAAEGRREAILSAARLWTLSRPS</sequence>
<dbReference type="InterPro" id="IPR042272">
    <property type="entry name" value="ATP12_ATP_synth-F1-assembly_N"/>
</dbReference>
<dbReference type="Gene3D" id="1.10.3580.10">
    <property type="entry name" value="ATP12 ATPase"/>
    <property type="match status" value="1"/>
</dbReference>
<dbReference type="Proteomes" id="UP000199502">
    <property type="component" value="Unassembled WGS sequence"/>
</dbReference>
<dbReference type="EMBL" id="FMVT01000011">
    <property type="protein sequence ID" value="SCY83916.1"/>
    <property type="molecule type" value="Genomic_DNA"/>
</dbReference>
<protein>
    <submittedName>
        <fullName evidence="4">Chaperone required for the assembly of the F1-ATPase</fullName>
    </submittedName>
</protein>
<dbReference type="InterPro" id="IPR011419">
    <property type="entry name" value="ATP12_ATP_synth-F1-assembly"/>
</dbReference>
<keyword evidence="5" id="KW-1185">Reference proteome</keyword>
<dbReference type="Pfam" id="PF07542">
    <property type="entry name" value="ATP12"/>
    <property type="match status" value="1"/>
</dbReference>
<dbReference type="GO" id="GO:0043461">
    <property type="term" value="P:proton-transporting ATP synthase complex assembly"/>
    <property type="evidence" value="ECO:0007669"/>
    <property type="project" value="InterPro"/>
</dbReference>
<dbReference type="OrthoDB" id="9797825at2"/>
<reference evidence="4 5" key="1">
    <citation type="submission" date="2016-10" db="EMBL/GenBank/DDBJ databases">
        <authorList>
            <person name="de Groot N.N."/>
        </authorList>
    </citation>
    <scope>NUCLEOTIDE SEQUENCE [LARGE SCALE GENOMIC DNA]</scope>
    <source>
        <strain evidence="4 5">CGMCC 1.8925</strain>
    </source>
</reference>
<dbReference type="Gene3D" id="3.30.2180.10">
    <property type="entry name" value="ATP12-like"/>
    <property type="match status" value="1"/>
</dbReference>
<evidence type="ECO:0000256" key="3">
    <source>
        <dbReference type="ARBA" id="ARBA00023186"/>
    </source>
</evidence>
<keyword evidence="3" id="KW-0143">Chaperone</keyword>
<accession>A0A1G5J6D1</accession>
<gene>
    <name evidence="4" type="ORF">SAMN05660710_03009</name>
</gene>
<dbReference type="SUPFAM" id="SSF160909">
    <property type="entry name" value="ATP12-like"/>
    <property type="match status" value="1"/>
</dbReference>